<dbReference type="VEuPathDB" id="ToxoDB:TGVEG_442000"/>
<proteinExistence type="predicted"/>
<comment type="caution">
    <text evidence="1">The sequence shown here is derived from an EMBL/GenBank/DDBJ whole genome shotgun (WGS) entry which is preliminary data.</text>
</comment>
<accession>V4YIK9</accession>
<evidence type="ECO:0000313" key="2">
    <source>
        <dbReference type="Proteomes" id="UP000002226"/>
    </source>
</evidence>
<reference evidence="1" key="1">
    <citation type="submission" date="2007-03" db="EMBL/GenBank/DDBJ databases">
        <authorList>
            <person name="Paulsen I."/>
        </authorList>
    </citation>
    <scope>NUCLEOTIDE SEQUENCE</scope>
    <source>
        <strain evidence="1">VEG</strain>
    </source>
</reference>
<dbReference type="EMBL" id="AAYL02000371">
    <property type="protein sequence ID" value="ESS28289.1"/>
    <property type="molecule type" value="Genomic_DNA"/>
</dbReference>
<dbReference type="Proteomes" id="UP000002226">
    <property type="component" value="Unassembled WGS sequence"/>
</dbReference>
<keyword evidence="2" id="KW-1185">Reference proteome</keyword>
<protein>
    <submittedName>
        <fullName evidence="1">Uncharacterized protein</fullName>
    </submittedName>
</protein>
<sequence>MIHRHIRKSERFWAGRQTAQPTTGSAPIFAVDAISSILRFYSAYISDVCTDSFRYCNTTHEGIPESHILR</sequence>
<organism evidence="1 2">
    <name type="scientific">Toxoplasma gondii (strain ATCC 50861 / VEG)</name>
    <dbReference type="NCBI Taxonomy" id="432359"/>
    <lineage>
        <taxon>Eukaryota</taxon>
        <taxon>Sar</taxon>
        <taxon>Alveolata</taxon>
        <taxon>Apicomplexa</taxon>
        <taxon>Conoidasida</taxon>
        <taxon>Coccidia</taxon>
        <taxon>Eucoccidiorida</taxon>
        <taxon>Eimeriorina</taxon>
        <taxon>Sarcocystidae</taxon>
        <taxon>Toxoplasma</taxon>
    </lineage>
</organism>
<gene>
    <name evidence="1" type="ORF">TGVEG_442000</name>
</gene>
<dbReference type="AlphaFoldDB" id="V4YIK9"/>
<evidence type="ECO:0000313" key="1">
    <source>
        <dbReference type="EMBL" id="ESS28289.1"/>
    </source>
</evidence>
<name>V4YIK9_TOXGV</name>